<organism evidence="13 14">
    <name type="scientific">Citrus unshiu</name>
    <name type="common">Satsuma mandarin</name>
    <name type="synonym">Citrus nobilis var. unshiu</name>
    <dbReference type="NCBI Taxonomy" id="55188"/>
    <lineage>
        <taxon>Eukaryota</taxon>
        <taxon>Viridiplantae</taxon>
        <taxon>Streptophyta</taxon>
        <taxon>Embryophyta</taxon>
        <taxon>Tracheophyta</taxon>
        <taxon>Spermatophyta</taxon>
        <taxon>Magnoliopsida</taxon>
        <taxon>eudicotyledons</taxon>
        <taxon>Gunneridae</taxon>
        <taxon>Pentapetalae</taxon>
        <taxon>rosids</taxon>
        <taxon>malvids</taxon>
        <taxon>Sapindales</taxon>
        <taxon>Rutaceae</taxon>
        <taxon>Aurantioideae</taxon>
        <taxon>Citrus</taxon>
    </lineage>
</organism>
<keyword evidence="3" id="KW-1003">Cell membrane</keyword>
<dbReference type="Pfam" id="PF00560">
    <property type="entry name" value="LRR_1"/>
    <property type="match status" value="4"/>
</dbReference>
<dbReference type="SMART" id="SM00365">
    <property type="entry name" value="LRR_SD22"/>
    <property type="match status" value="8"/>
</dbReference>
<dbReference type="FunFam" id="3.80.10.10:FF:000095">
    <property type="entry name" value="LRR receptor-like serine/threonine-protein kinase GSO1"/>
    <property type="match status" value="2"/>
</dbReference>
<keyword evidence="14" id="KW-1185">Reference proteome</keyword>
<keyword evidence="5 12" id="KW-0812">Transmembrane</keyword>
<dbReference type="SMART" id="SM00369">
    <property type="entry name" value="LRR_TYP"/>
    <property type="match status" value="10"/>
</dbReference>
<keyword evidence="11" id="KW-0325">Glycoprotein</keyword>
<evidence type="ECO:0000256" key="12">
    <source>
        <dbReference type="SAM" id="Phobius"/>
    </source>
</evidence>
<evidence type="ECO:0000256" key="10">
    <source>
        <dbReference type="ARBA" id="ARBA00023170"/>
    </source>
</evidence>
<accession>A0A2H5PT20</accession>
<keyword evidence="6" id="KW-0732">Signal</keyword>
<dbReference type="AlphaFoldDB" id="A0A2H5PT20"/>
<dbReference type="SUPFAM" id="SSF52047">
    <property type="entry name" value="RNI-like"/>
    <property type="match status" value="1"/>
</dbReference>
<dbReference type="InterPro" id="IPR001611">
    <property type="entry name" value="Leu-rich_rpt"/>
</dbReference>
<comment type="caution">
    <text evidence="13">The sequence shown here is derived from an EMBL/GenBank/DDBJ whole genome shotgun (WGS) entry which is preliminary data.</text>
</comment>
<evidence type="ECO:0000256" key="11">
    <source>
        <dbReference type="ARBA" id="ARBA00023180"/>
    </source>
</evidence>
<keyword evidence="10" id="KW-0675">Receptor</keyword>
<dbReference type="PRINTS" id="PR00019">
    <property type="entry name" value="LEURICHRPT"/>
</dbReference>
<protein>
    <recommendedName>
        <fullName evidence="15">Leucine-rich repeat-containing N-terminal plant-type domain-containing protein</fullName>
    </recommendedName>
</protein>
<proteinExistence type="inferred from homology"/>
<evidence type="ECO:0000256" key="6">
    <source>
        <dbReference type="ARBA" id="ARBA00022729"/>
    </source>
</evidence>
<dbReference type="InterPro" id="IPR032675">
    <property type="entry name" value="LRR_dom_sf"/>
</dbReference>
<dbReference type="PANTHER" id="PTHR48062:SF21">
    <property type="entry name" value="RECEPTOR-LIKE PROTEIN 12"/>
    <property type="match status" value="1"/>
</dbReference>
<evidence type="ECO:0000256" key="1">
    <source>
        <dbReference type="ARBA" id="ARBA00004251"/>
    </source>
</evidence>
<dbReference type="PANTHER" id="PTHR48062">
    <property type="entry name" value="RECEPTOR-LIKE PROTEIN 14"/>
    <property type="match status" value="1"/>
</dbReference>
<comment type="similarity">
    <text evidence="2">Belongs to the RLP family.</text>
</comment>
<evidence type="ECO:0000313" key="13">
    <source>
        <dbReference type="EMBL" id="GAY55493.1"/>
    </source>
</evidence>
<dbReference type="Pfam" id="PF13855">
    <property type="entry name" value="LRR_8"/>
    <property type="match status" value="3"/>
</dbReference>
<evidence type="ECO:0000256" key="3">
    <source>
        <dbReference type="ARBA" id="ARBA00022475"/>
    </source>
</evidence>
<evidence type="ECO:0000256" key="9">
    <source>
        <dbReference type="ARBA" id="ARBA00023136"/>
    </source>
</evidence>
<evidence type="ECO:0000256" key="7">
    <source>
        <dbReference type="ARBA" id="ARBA00022737"/>
    </source>
</evidence>
<dbReference type="Proteomes" id="UP000236630">
    <property type="component" value="Unassembled WGS sequence"/>
</dbReference>
<keyword evidence="9 12" id="KW-0472">Membrane</keyword>
<evidence type="ECO:0000256" key="4">
    <source>
        <dbReference type="ARBA" id="ARBA00022614"/>
    </source>
</evidence>
<dbReference type="InterPro" id="IPR051502">
    <property type="entry name" value="RLP_Defense_Trigger"/>
</dbReference>
<name>A0A2H5PT20_CITUN</name>
<dbReference type="InterPro" id="IPR003591">
    <property type="entry name" value="Leu-rich_rpt_typical-subtyp"/>
</dbReference>
<sequence length="886" mass="99500">MYLQDWVDESYSDCCQWQSVLCNATTSRVIAIDLLSLNIASALYLNFSLFTPFQQLESLDLSGNNIAGCVENEGLEKLSGLSNLKFLDLSHNSFNNSVLSSLAGLSSLKNLSLAYNRLEGSINIEELDSLSNLEELDMSDNEIDNLVVPKDYRGLRKLRFLDLSGLRIRDGSKVLHSIGSFPSLKTLYLKSNNFAKTVTTTQGLCELVHLQDLYIDRNDFIGSLPWCLANLTSLRVLHVPDNQLTGNLSSSPLMHLTSIEVLLLSNNHFQIPISLEPFFNYSKLKIFHGRENQIFGEIESSHSSLTPKFQLTSISLSDHGDSDGGTIPKFLYHQHHLEFVIISDVNMRGEFPSWLLENNTNLRSIILANNSLSGPFRLPTRSRKNIIALDISYNKLQGHIPVEIGKVLPNLGFLTISFNAFNGSIPSSFGDMNSLIYLDLSNNQLTGEIPEHLAMGCFNLEYLLLSNNSLQGQLFSKKINLTKLKRLNLDGNHFIGDIPESLSNCSSLQGLYISDNDITGSIPTWMGNISFLDAIIMPDNHLEGPIPSEFCQLDYLEILDLSKNNIAGRPLNGAFSKCSYLLTLDLCNNRLNGNIPNWMGRLSQLRYLILANNNFEGEVPLRLCQLQKLRLLDLSHNNLSGQIPPCLDNTSLHHEEGYYDLIPTYRNEYDIVSYNVGPSMGEKETIDFTTKERSYTYKGQPLESIHGLDLSCNKLIGEIPSRIGELIRIHTLNFSRNNLTGTIPVTFSNLRQVESLDLSYNNLTGKIPPRLIELNALAVFSVAHNNLSGKIPERIAQFATFDEDRYEGNPFLCGPPLPKICNENRSSSEASTHDDEEDDNLIDMDSFYITFTVSSVIVILGIIGVLWVNPYWRHRWFYLVEILITS</sequence>
<dbReference type="Pfam" id="PF13516">
    <property type="entry name" value="LRR_6"/>
    <property type="match status" value="2"/>
</dbReference>
<reference evidence="13 14" key="1">
    <citation type="journal article" date="2017" name="Front. Genet.">
        <title>Draft sequencing of the heterozygous diploid genome of Satsuma (Citrus unshiu Marc.) using a hybrid assembly approach.</title>
        <authorList>
            <person name="Shimizu T."/>
            <person name="Tanizawa Y."/>
            <person name="Mochizuki T."/>
            <person name="Nagasaki H."/>
            <person name="Yoshioka T."/>
            <person name="Toyoda A."/>
            <person name="Fujiyama A."/>
            <person name="Kaminuma E."/>
            <person name="Nakamura Y."/>
        </authorList>
    </citation>
    <scope>NUCLEOTIDE SEQUENCE [LARGE SCALE GENOMIC DNA]</scope>
    <source>
        <strain evidence="14">cv. Miyagawa wase</strain>
    </source>
</reference>
<dbReference type="SUPFAM" id="SSF52058">
    <property type="entry name" value="L domain-like"/>
    <property type="match status" value="3"/>
</dbReference>
<dbReference type="GO" id="GO:0005886">
    <property type="term" value="C:plasma membrane"/>
    <property type="evidence" value="ECO:0007669"/>
    <property type="project" value="UniProtKB-SubCell"/>
</dbReference>
<dbReference type="FunFam" id="3.80.10.10:FF:000111">
    <property type="entry name" value="LRR receptor-like serine/threonine-protein kinase ERECTA"/>
    <property type="match status" value="1"/>
</dbReference>
<evidence type="ECO:0000313" key="14">
    <source>
        <dbReference type="Proteomes" id="UP000236630"/>
    </source>
</evidence>
<evidence type="ECO:0000256" key="5">
    <source>
        <dbReference type="ARBA" id="ARBA00022692"/>
    </source>
</evidence>
<dbReference type="EMBL" id="BDQV01000121">
    <property type="protein sequence ID" value="GAY55493.1"/>
    <property type="molecule type" value="Genomic_DNA"/>
</dbReference>
<feature type="transmembrane region" description="Helical" evidence="12">
    <location>
        <begin position="847"/>
        <end position="868"/>
    </location>
</feature>
<evidence type="ECO:0008006" key="15">
    <source>
        <dbReference type="Google" id="ProtNLM"/>
    </source>
</evidence>
<dbReference type="Gene3D" id="3.80.10.10">
    <property type="entry name" value="Ribonuclease Inhibitor"/>
    <property type="match status" value="5"/>
</dbReference>
<keyword evidence="7" id="KW-0677">Repeat</keyword>
<keyword evidence="8 12" id="KW-1133">Transmembrane helix</keyword>
<evidence type="ECO:0000256" key="2">
    <source>
        <dbReference type="ARBA" id="ARBA00009592"/>
    </source>
</evidence>
<keyword evidence="4" id="KW-0433">Leucine-rich repeat</keyword>
<comment type="subcellular location">
    <subcellularLocation>
        <location evidence="1">Cell membrane</location>
        <topology evidence="1">Single-pass type I membrane protein</topology>
    </subcellularLocation>
</comment>
<gene>
    <name evidence="13" type="ORF">CUMW_164610</name>
</gene>
<evidence type="ECO:0000256" key="8">
    <source>
        <dbReference type="ARBA" id="ARBA00022989"/>
    </source>
</evidence>